<evidence type="ECO:0000259" key="2">
    <source>
        <dbReference type="Pfam" id="PF03108"/>
    </source>
</evidence>
<gene>
    <name evidence="4" type="ORF">Ddye_021118</name>
</gene>
<dbReference type="InterPro" id="IPR058594">
    <property type="entry name" value="PB1-like_dom_pln"/>
</dbReference>
<name>A0AAD9U1U7_9ROSI</name>
<organism evidence="4 5">
    <name type="scientific">Dipteronia dyeriana</name>
    <dbReference type="NCBI Taxonomy" id="168575"/>
    <lineage>
        <taxon>Eukaryota</taxon>
        <taxon>Viridiplantae</taxon>
        <taxon>Streptophyta</taxon>
        <taxon>Embryophyta</taxon>
        <taxon>Tracheophyta</taxon>
        <taxon>Spermatophyta</taxon>
        <taxon>Magnoliopsida</taxon>
        <taxon>eudicotyledons</taxon>
        <taxon>Gunneridae</taxon>
        <taxon>Pentapetalae</taxon>
        <taxon>rosids</taxon>
        <taxon>malvids</taxon>
        <taxon>Sapindales</taxon>
        <taxon>Sapindaceae</taxon>
        <taxon>Hippocastanoideae</taxon>
        <taxon>Acereae</taxon>
        <taxon>Dipteronia</taxon>
    </lineage>
</organism>
<protein>
    <recommendedName>
        <fullName evidence="6">Transposase MuDR plant domain-containing protein</fullName>
    </recommendedName>
</protein>
<feature type="domain" description="Transposase MuDR plant" evidence="2">
    <location>
        <begin position="309"/>
        <end position="371"/>
    </location>
</feature>
<feature type="region of interest" description="Disordered" evidence="1">
    <location>
        <begin position="252"/>
        <end position="281"/>
    </location>
</feature>
<dbReference type="Pfam" id="PF03108">
    <property type="entry name" value="DBD_Tnp_Mut"/>
    <property type="match status" value="1"/>
</dbReference>
<reference evidence="4" key="1">
    <citation type="journal article" date="2023" name="Plant J.">
        <title>Genome sequences and population genomics provide insights into the demographic history, inbreeding, and mutation load of two 'living fossil' tree species of Dipteronia.</title>
        <authorList>
            <person name="Feng Y."/>
            <person name="Comes H.P."/>
            <person name="Chen J."/>
            <person name="Zhu S."/>
            <person name="Lu R."/>
            <person name="Zhang X."/>
            <person name="Li P."/>
            <person name="Qiu J."/>
            <person name="Olsen K.M."/>
            <person name="Qiu Y."/>
        </authorList>
    </citation>
    <scope>NUCLEOTIDE SEQUENCE</scope>
    <source>
        <strain evidence="4">KIB01</strain>
    </source>
</reference>
<sequence length="401" mass="45600">MLERFFFIFKNVIVGKVFPIPESQISFCPLLSLNLSNISFTVSLSFREIESVTVDEDYDLDLVIFWCCCLRDFGNTETKMVGERDNPDDVPEYGPDDLDIFFSFKVHHGGQFDVTMDNYNGGQINYFDYISIDELSMLDLDEITMKLNYKLPMGYWIKLPSRELAAATGCGDKPTGFGYKPAGCGDGLAGCDDGSAGCDDWPAGCRDRPAGVKNAERAKSERKIRSDYDQDVEDIAVETCVDPTKDWDCLQVSDLPRGSGSDNDDGSEDLGILDGSNSEKDDARPVRKFIKRRYHKFNSRHDMQDPVFKLGMEFSSVTVFRKAIRAHSVKHRKIVKFKKNDPNRIRVICQDEGCKWFVFASWLSDYKTFKIKSLLDEHTCVMSFKNKCASSKFIAEEYLDQ</sequence>
<evidence type="ECO:0008006" key="6">
    <source>
        <dbReference type="Google" id="ProtNLM"/>
    </source>
</evidence>
<dbReference type="AlphaFoldDB" id="A0AAD9U1U7"/>
<keyword evidence="5" id="KW-1185">Reference proteome</keyword>
<dbReference type="EMBL" id="JANJYI010000006">
    <property type="protein sequence ID" value="KAK2645923.1"/>
    <property type="molecule type" value="Genomic_DNA"/>
</dbReference>
<accession>A0AAD9U1U7</accession>
<evidence type="ECO:0000313" key="4">
    <source>
        <dbReference type="EMBL" id="KAK2645923.1"/>
    </source>
</evidence>
<evidence type="ECO:0000313" key="5">
    <source>
        <dbReference type="Proteomes" id="UP001280121"/>
    </source>
</evidence>
<dbReference type="PANTHER" id="PTHR31973">
    <property type="entry name" value="POLYPROTEIN, PUTATIVE-RELATED"/>
    <property type="match status" value="1"/>
</dbReference>
<dbReference type="InterPro" id="IPR004332">
    <property type="entry name" value="Transposase_MuDR"/>
</dbReference>
<evidence type="ECO:0000259" key="3">
    <source>
        <dbReference type="Pfam" id="PF26130"/>
    </source>
</evidence>
<proteinExistence type="predicted"/>
<dbReference type="Proteomes" id="UP001280121">
    <property type="component" value="Unassembled WGS sequence"/>
</dbReference>
<dbReference type="Pfam" id="PF26130">
    <property type="entry name" value="PB1-like"/>
    <property type="match status" value="1"/>
</dbReference>
<comment type="caution">
    <text evidence="4">The sequence shown here is derived from an EMBL/GenBank/DDBJ whole genome shotgun (WGS) entry which is preliminary data.</text>
</comment>
<evidence type="ECO:0000256" key="1">
    <source>
        <dbReference type="SAM" id="MobiDB-lite"/>
    </source>
</evidence>
<dbReference type="PANTHER" id="PTHR31973:SF187">
    <property type="entry name" value="MUTATOR TRANSPOSASE MUDRA PROTEIN"/>
    <property type="match status" value="1"/>
</dbReference>
<feature type="domain" description="PB1-like" evidence="3">
    <location>
        <begin position="102"/>
        <end position="156"/>
    </location>
</feature>